<evidence type="ECO:0000313" key="2">
    <source>
        <dbReference type="EMBL" id="RDU38808.1"/>
    </source>
</evidence>
<evidence type="ECO:0000313" key="3">
    <source>
        <dbReference type="Proteomes" id="UP000257144"/>
    </source>
</evidence>
<name>A0A3D8GWI3_9BACI</name>
<reference evidence="2 3" key="1">
    <citation type="submission" date="2018-07" db="EMBL/GenBank/DDBJ databases">
        <title>Bacillus sp. YLB-04 draft genome sequence.</title>
        <authorList>
            <person name="Yu L."/>
            <person name="Tang X."/>
        </authorList>
    </citation>
    <scope>NUCLEOTIDE SEQUENCE [LARGE SCALE GENOMIC DNA]</scope>
    <source>
        <strain evidence="2 3">YLB-04</strain>
    </source>
</reference>
<dbReference type="OrthoDB" id="2925699at2"/>
<sequence>MPLNSGAFTILINCGGRPVTRYELRHMKPRKFNVYKLVFTFAFLLVCIGMMLGFSRYAQSTIKIEAPVFDNGKKVVVSLPNGHKVYTFENLIVEENGKLLYRGERNTIDLTGGNVEYKEW</sequence>
<comment type="caution">
    <text evidence="2">The sequence shown here is derived from an EMBL/GenBank/DDBJ whole genome shotgun (WGS) entry which is preliminary data.</text>
</comment>
<dbReference type="Proteomes" id="UP000257144">
    <property type="component" value="Unassembled WGS sequence"/>
</dbReference>
<keyword evidence="1" id="KW-0812">Transmembrane</keyword>
<keyword evidence="1" id="KW-0472">Membrane</keyword>
<accession>A0A3D8GWI3</accession>
<dbReference type="EMBL" id="QNQT01000001">
    <property type="protein sequence ID" value="RDU38808.1"/>
    <property type="molecule type" value="Genomic_DNA"/>
</dbReference>
<keyword evidence="3" id="KW-1185">Reference proteome</keyword>
<protein>
    <submittedName>
        <fullName evidence="2">Uncharacterized protein</fullName>
    </submittedName>
</protein>
<dbReference type="AlphaFoldDB" id="A0A3D8GWI3"/>
<keyword evidence="1" id="KW-1133">Transmembrane helix</keyword>
<feature type="transmembrane region" description="Helical" evidence="1">
    <location>
        <begin position="34"/>
        <end position="54"/>
    </location>
</feature>
<gene>
    <name evidence="2" type="ORF">DRW41_04415</name>
</gene>
<evidence type="ECO:0000256" key="1">
    <source>
        <dbReference type="SAM" id="Phobius"/>
    </source>
</evidence>
<organism evidence="2 3">
    <name type="scientific">Neobacillus piezotolerans</name>
    <dbReference type="NCBI Taxonomy" id="2259171"/>
    <lineage>
        <taxon>Bacteria</taxon>
        <taxon>Bacillati</taxon>
        <taxon>Bacillota</taxon>
        <taxon>Bacilli</taxon>
        <taxon>Bacillales</taxon>
        <taxon>Bacillaceae</taxon>
        <taxon>Neobacillus</taxon>
    </lineage>
</organism>
<proteinExistence type="predicted"/>